<dbReference type="InterPro" id="IPR000524">
    <property type="entry name" value="Tscrpt_reg_HTH_GntR"/>
</dbReference>
<dbReference type="PROSITE" id="PS50949">
    <property type="entry name" value="HTH_GNTR"/>
    <property type="match status" value="1"/>
</dbReference>
<organism evidence="5 6">
    <name type="scientific">Paracoccus sulfuroxidans</name>
    <dbReference type="NCBI Taxonomy" id="384678"/>
    <lineage>
        <taxon>Bacteria</taxon>
        <taxon>Pseudomonadati</taxon>
        <taxon>Pseudomonadota</taxon>
        <taxon>Alphaproteobacteria</taxon>
        <taxon>Rhodobacterales</taxon>
        <taxon>Paracoccaceae</taxon>
        <taxon>Paracoccus</taxon>
    </lineage>
</organism>
<dbReference type="SUPFAM" id="SSF46785">
    <property type="entry name" value="Winged helix' DNA-binding domain"/>
    <property type="match status" value="1"/>
</dbReference>
<dbReference type="PANTHER" id="PTHR43537:SF49">
    <property type="entry name" value="TRANSCRIPTIONAL REGULATORY PROTEIN"/>
    <property type="match status" value="1"/>
</dbReference>
<dbReference type="InterPro" id="IPR036390">
    <property type="entry name" value="WH_DNA-bd_sf"/>
</dbReference>
<proteinExistence type="predicted"/>
<gene>
    <name evidence="5" type="ORF">IQ24_00932</name>
</gene>
<feature type="domain" description="HTH gntR-type" evidence="4">
    <location>
        <begin position="3"/>
        <end position="70"/>
    </location>
</feature>
<name>A0A562NYR2_9RHOB</name>
<dbReference type="InterPro" id="IPR008920">
    <property type="entry name" value="TF_FadR/GntR_C"/>
</dbReference>
<dbReference type="GO" id="GO:0003677">
    <property type="term" value="F:DNA binding"/>
    <property type="evidence" value="ECO:0007669"/>
    <property type="project" value="UniProtKB-KW"/>
</dbReference>
<evidence type="ECO:0000256" key="1">
    <source>
        <dbReference type="ARBA" id="ARBA00023015"/>
    </source>
</evidence>
<dbReference type="RefSeq" id="WP_422386260.1">
    <property type="nucleotide sequence ID" value="NZ_VLKU01000002.1"/>
</dbReference>
<accession>A0A562NYR2</accession>
<sequence length="225" mass="25097">MALSNTERIRTALENAIVDGQFRPGARLDPEALAAQFQCSRTPIREALQQLETSGLVRVQPKRGTFVSEWSVDELAERFEVMAEVEASCARLAARRISEPEIAQLQAAHRDCRRHAEAGEIDLYYASNSEFHHCIYRATHNAFLAQEASRLHAMLQPYRRMQLQVRNRLGRSFAEHDEIVAAIEAGDGERAARAVRDHVVIQGDRFHDLVAALRSAPDAGGQGDG</sequence>
<dbReference type="InterPro" id="IPR011711">
    <property type="entry name" value="GntR_C"/>
</dbReference>
<dbReference type="Proteomes" id="UP000316225">
    <property type="component" value="Unassembled WGS sequence"/>
</dbReference>
<keyword evidence="3" id="KW-0804">Transcription</keyword>
<comment type="caution">
    <text evidence="5">The sequence shown here is derived from an EMBL/GenBank/DDBJ whole genome shotgun (WGS) entry which is preliminary data.</text>
</comment>
<dbReference type="InterPro" id="IPR036388">
    <property type="entry name" value="WH-like_DNA-bd_sf"/>
</dbReference>
<dbReference type="SUPFAM" id="SSF48008">
    <property type="entry name" value="GntR ligand-binding domain-like"/>
    <property type="match status" value="1"/>
</dbReference>
<evidence type="ECO:0000313" key="6">
    <source>
        <dbReference type="Proteomes" id="UP000316225"/>
    </source>
</evidence>
<dbReference type="AlphaFoldDB" id="A0A562NYR2"/>
<reference evidence="5 6" key="1">
    <citation type="journal article" date="2015" name="Stand. Genomic Sci.">
        <title>Genomic Encyclopedia of Bacterial and Archaeal Type Strains, Phase III: the genomes of soil and plant-associated and newly described type strains.</title>
        <authorList>
            <person name="Whitman W.B."/>
            <person name="Woyke T."/>
            <person name="Klenk H.P."/>
            <person name="Zhou Y."/>
            <person name="Lilburn T.G."/>
            <person name="Beck B.J."/>
            <person name="De Vos P."/>
            <person name="Vandamme P."/>
            <person name="Eisen J.A."/>
            <person name="Garrity G."/>
            <person name="Hugenholtz P."/>
            <person name="Kyrpides N.C."/>
        </authorList>
    </citation>
    <scope>NUCLEOTIDE SEQUENCE [LARGE SCALE GENOMIC DNA]</scope>
    <source>
        <strain evidence="5 6">CGMCC 1.5364</strain>
    </source>
</reference>
<dbReference type="Gene3D" id="1.10.10.10">
    <property type="entry name" value="Winged helix-like DNA-binding domain superfamily/Winged helix DNA-binding domain"/>
    <property type="match status" value="1"/>
</dbReference>
<dbReference type="Pfam" id="PF07729">
    <property type="entry name" value="FCD"/>
    <property type="match status" value="1"/>
</dbReference>
<dbReference type="EMBL" id="VLKU01000002">
    <property type="protein sequence ID" value="TWI37140.1"/>
    <property type="molecule type" value="Genomic_DNA"/>
</dbReference>
<dbReference type="SMART" id="SM00345">
    <property type="entry name" value="HTH_GNTR"/>
    <property type="match status" value="1"/>
</dbReference>
<dbReference type="GO" id="GO:0003700">
    <property type="term" value="F:DNA-binding transcription factor activity"/>
    <property type="evidence" value="ECO:0007669"/>
    <property type="project" value="InterPro"/>
</dbReference>
<dbReference type="Gene3D" id="1.20.120.530">
    <property type="entry name" value="GntR ligand-binding domain-like"/>
    <property type="match status" value="1"/>
</dbReference>
<dbReference type="CDD" id="cd07377">
    <property type="entry name" value="WHTH_GntR"/>
    <property type="match status" value="1"/>
</dbReference>
<evidence type="ECO:0000259" key="4">
    <source>
        <dbReference type="PROSITE" id="PS50949"/>
    </source>
</evidence>
<dbReference type="SMART" id="SM00895">
    <property type="entry name" value="FCD"/>
    <property type="match status" value="1"/>
</dbReference>
<keyword evidence="1" id="KW-0805">Transcription regulation</keyword>
<keyword evidence="2 5" id="KW-0238">DNA-binding</keyword>
<evidence type="ECO:0000256" key="2">
    <source>
        <dbReference type="ARBA" id="ARBA00023125"/>
    </source>
</evidence>
<protein>
    <submittedName>
        <fullName evidence="5">DNA-binding GntR family transcriptional regulator</fullName>
    </submittedName>
</protein>
<keyword evidence="6" id="KW-1185">Reference proteome</keyword>
<dbReference type="Pfam" id="PF00392">
    <property type="entry name" value="GntR"/>
    <property type="match status" value="1"/>
</dbReference>
<evidence type="ECO:0000313" key="5">
    <source>
        <dbReference type="EMBL" id="TWI37140.1"/>
    </source>
</evidence>
<evidence type="ECO:0000256" key="3">
    <source>
        <dbReference type="ARBA" id="ARBA00023163"/>
    </source>
</evidence>
<dbReference type="PANTHER" id="PTHR43537">
    <property type="entry name" value="TRANSCRIPTIONAL REGULATOR, GNTR FAMILY"/>
    <property type="match status" value="1"/>
</dbReference>